<organism evidence="2 3">
    <name type="scientific">Sporisorium scitamineum</name>
    <dbReference type="NCBI Taxonomy" id="49012"/>
    <lineage>
        <taxon>Eukaryota</taxon>
        <taxon>Fungi</taxon>
        <taxon>Dikarya</taxon>
        <taxon>Basidiomycota</taxon>
        <taxon>Ustilaginomycotina</taxon>
        <taxon>Ustilaginomycetes</taxon>
        <taxon>Ustilaginales</taxon>
        <taxon>Ustilaginaceae</taxon>
        <taxon>Sporisorium</taxon>
    </lineage>
</organism>
<keyword evidence="3" id="KW-1185">Reference proteome</keyword>
<dbReference type="AlphaFoldDB" id="A0A0F7RXM8"/>
<protein>
    <submittedName>
        <fullName evidence="2">Uncharacterized protein</fullName>
    </submittedName>
</protein>
<proteinExistence type="predicted"/>
<accession>A0A0F7RXM8</accession>
<name>A0A0F7RXM8_9BASI</name>
<feature type="region of interest" description="Disordered" evidence="1">
    <location>
        <begin position="47"/>
        <end position="78"/>
    </location>
</feature>
<reference evidence="3" key="1">
    <citation type="submission" date="2014-06" db="EMBL/GenBank/DDBJ databases">
        <authorList>
            <person name="Berkman P.J."/>
        </authorList>
    </citation>
    <scope>NUCLEOTIDE SEQUENCE [LARGE SCALE GENOMIC DNA]</scope>
</reference>
<sequence>MQFRLGPSQFRRKRMTRRYQLQKRIPQKPQALIVERAPRRRALREKKLVVPHQERREEEDAAEEGRGERVEFVKVRHD</sequence>
<dbReference type="Proteomes" id="UP000242770">
    <property type="component" value="Unassembled WGS sequence"/>
</dbReference>
<evidence type="ECO:0000313" key="2">
    <source>
        <dbReference type="EMBL" id="CDS01265.1"/>
    </source>
</evidence>
<evidence type="ECO:0000313" key="3">
    <source>
        <dbReference type="Proteomes" id="UP000242770"/>
    </source>
</evidence>
<gene>
    <name evidence="2" type="primary">SSCI62490.1</name>
</gene>
<evidence type="ECO:0000256" key="1">
    <source>
        <dbReference type="SAM" id="MobiDB-lite"/>
    </source>
</evidence>
<dbReference type="EMBL" id="CCFA01003717">
    <property type="protein sequence ID" value="CDS01265.1"/>
    <property type="molecule type" value="Genomic_DNA"/>
</dbReference>